<dbReference type="PANTHER" id="PTHR43066">
    <property type="entry name" value="RHOMBOID-RELATED PROTEIN"/>
    <property type="match status" value="1"/>
</dbReference>
<evidence type="ECO:0000256" key="7">
    <source>
        <dbReference type="HAMAP-Rule" id="MF_01594"/>
    </source>
</evidence>
<dbReference type="InterPro" id="IPR038236">
    <property type="entry name" value="GlpG_N_sf"/>
</dbReference>
<keyword evidence="11" id="KW-1185">Reference proteome</keyword>
<feature type="transmembrane region" description="Helical" evidence="7">
    <location>
        <begin position="199"/>
        <end position="216"/>
    </location>
</feature>
<evidence type="ECO:0000256" key="6">
    <source>
        <dbReference type="ARBA" id="ARBA00023136"/>
    </source>
</evidence>
<keyword evidence="7" id="KW-0378">Hydrolase</keyword>
<dbReference type="NCBIfam" id="NF008155">
    <property type="entry name" value="PRK10907.1"/>
    <property type="match status" value="1"/>
</dbReference>
<dbReference type="EC" id="3.4.21.105" evidence="7"/>
<feature type="active site" description="Nucleophile" evidence="7">
    <location>
        <position position="204"/>
    </location>
</feature>
<comment type="caution">
    <text evidence="10">The sequence shown here is derived from an EMBL/GenBank/DDBJ whole genome shotgun (WGS) entry which is preliminary data.</text>
</comment>
<keyword evidence="7 10" id="KW-0645">Protease</keyword>
<feature type="domain" description="Peptidase S54 GlpG peptidase N-terminal" evidence="9">
    <location>
        <begin position="1"/>
        <end position="85"/>
    </location>
</feature>
<proteinExistence type="inferred from homology"/>
<dbReference type="OrthoDB" id="9778341at2"/>
<protein>
    <recommendedName>
        <fullName evidence="7">Rhomboid protease GlpG</fullName>
        <ecNumber evidence="7">3.4.21.105</ecNumber>
    </recommendedName>
    <alternativeName>
        <fullName evidence="7">Intramembrane serine protease</fullName>
    </alternativeName>
</protein>
<keyword evidence="3" id="KW-0997">Cell inner membrane</keyword>
<comment type="subcellular location">
    <subcellularLocation>
        <location evidence="7">Cell membrane</location>
        <topology evidence="7">Multi-pass membrane protein</topology>
    </subcellularLocation>
    <subcellularLocation>
        <location evidence="1">Membrane</location>
        <topology evidence="1">Multi-pass membrane protein</topology>
    </subcellularLocation>
</comment>
<evidence type="ECO:0000256" key="3">
    <source>
        <dbReference type="ARBA" id="ARBA00022519"/>
    </source>
</evidence>
<dbReference type="Pfam" id="PF12122">
    <property type="entry name" value="Rhomboid_N"/>
    <property type="match status" value="1"/>
</dbReference>
<dbReference type="HAMAP" id="MF_01594">
    <property type="entry name" value="Rhomboid_GlpG"/>
    <property type="match status" value="1"/>
</dbReference>
<dbReference type="Gene3D" id="3.30.70.2350">
    <property type="match status" value="1"/>
</dbReference>
<dbReference type="Pfam" id="PF01694">
    <property type="entry name" value="Rhomboid"/>
    <property type="match status" value="1"/>
</dbReference>
<dbReference type="NCBIfam" id="TIGR04239">
    <property type="entry name" value="rhombo_GlpG"/>
    <property type="match status" value="1"/>
</dbReference>
<feature type="active site" evidence="7">
    <location>
        <position position="257"/>
    </location>
</feature>
<accession>A0A1Q5TWA2</accession>
<dbReference type="InterPro" id="IPR023662">
    <property type="entry name" value="Rhomboid_protease_GlpG"/>
</dbReference>
<evidence type="ECO:0000256" key="5">
    <source>
        <dbReference type="ARBA" id="ARBA00022989"/>
    </source>
</evidence>
<comment type="catalytic activity">
    <reaction evidence="7">
        <text>Cleaves type-1 transmembrane domains using a catalytic dyad composed of serine and histidine that are contributed by different transmembrane domains.</text>
        <dbReference type="EC" id="3.4.21.105"/>
    </reaction>
</comment>
<feature type="transmembrane region" description="Helical" evidence="7">
    <location>
        <begin position="176"/>
        <end position="193"/>
    </location>
</feature>
<dbReference type="InterPro" id="IPR022764">
    <property type="entry name" value="Peptidase_S54_rhomboid_dom"/>
</dbReference>
<sequence>MIHITSISNPRLAQAFIDYMATQGIHLTMRPTNEPPLVELWLEDDSQLSRVEKELRHFAHDPLNERYQAASWQTGKSVSFFKYHNNLNLSTLKSQSGPLTIAITLLCILVYFWMAMANIPDVMNWLAWPANSNQYLELWRWISPVLLHFSLTHLLFNLVLWWYFGSQVEQKIGSGKLFEITIVSAIFSGWAQSLFSGSHFGGLSGVVYALIGYVWLTGEISPKRGISAPRGLIAVSVIWLLVGYFDLFSLNIANAAHVAGLIIGLLMGLWDNLRKQKNQKMPNKPQ</sequence>
<feature type="domain" description="Peptidase S54 rhomboid" evidence="8">
    <location>
        <begin position="137"/>
        <end position="269"/>
    </location>
</feature>
<evidence type="ECO:0000259" key="9">
    <source>
        <dbReference type="Pfam" id="PF12122"/>
    </source>
</evidence>
<evidence type="ECO:0000256" key="4">
    <source>
        <dbReference type="ARBA" id="ARBA00022692"/>
    </source>
</evidence>
<dbReference type="PANTHER" id="PTHR43066:SF26">
    <property type="entry name" value="RHOMBOID PROTEASE GLPG"/>
    <property type="match status" value="1"/>
</dbReference>
<keyword evidence="5 7" id="KW-1133">Transmembrane helix</keyword>
<evidence type="ECO:0000259" key="8">
    <source>
        <dbReference type="Pfam" id="PF01694"/>
    </source>
</evidence>
<dbReference type="GO" id="GO:0005886">
    <property type="term" value="C:plasma membrane"/>
    <property type="evidence" value="ECO:0007669"/>
    <property type="project" value="UniProtKB-SubCell"/>
</dbReference>
<feature type="transmembrane region" description="Helical" evidence="7">
    <location>
        <begin position="99"/>
        <end position="119"/>
    </location>
</feature>
<feature type="transmembrane region" description="Helical" evidence="7">
    <location>
        <begin position="139"/>
        <end position="164"/>
    </location>
</feature>
<gene>
    <name evidence="7" type="primary">glpG</name>
    <name evidence="10" type="ORF">Xentx_02729</name>
</gene>
<comment type="function">
    <text evidence="7">Rhomboid-type serine protease that catalyzes intramembrane proteolysis.</text>
</comment>
<dbReference type="InterPro" id="IPR022732">
    <property type="entry name" value="Peptidase_S54_GlpG_N"/>
</dbReference>
<keyword evidence="7" id="KW-0720">Serine protease</keyword>
<evidence type="ECO:0000256" key="1">
    <source>
        <dbReference type="ARBA" id="ARBA00004141"/>
    </source>
</evidence>
<dbReference type="Proteomes" id="UP000186277">
    <property type="component" value="Unassembled WGS sequence"/>
</dbReference>
<feature type="transmembrane region" description="Helical" evidence="7">
    <location>
        <begin position="228"/>
        <end position="245"/>
    </location>
</feature>
<name>A0A1Q5TWA2_9GAMM</name>
<dbReference type="GO" id="GO:0004252">
    <property type="term" value="F:serine-type endopeptidase activity"/>
    <property type="evidence" value="ECO:0007669"/>
    <property type="project" value="UniProtKB-UniRule"/>
</dbReference>
<dbReference type="Gene3D" id="1.20.1540.10">
    <property type="entry name" value="Rhomboid-like"/>
    <property type="match status" value="1"/>
</dbReference>
<keyword evidence="6 7" id="KW-0472">Membrane</keyword>
<dbReference type="SUPFAM" id="SSF144091">
    <property type="entry name" value="Rhomboid-like"/>
    <property type="match status" value="1"/>
</dbReference>
<organism evidence="10 11">
    <name type="scientific">Xenorhabdus thuongxuanensis</name>
    <dbReference type="NCBI Taxonomy" id="1873484"/>
    <lineage>
        <taxon>Bacteria</taxon>
        <taxon>Pseudomonadati</taxon>
        <taxon>Pseudomonadota</taxon>
        <taxon>Gammaproteobacteria</taxon>
        <taxon>Enterobacterales</taxon>
        <taxon>Morganellaceae</taxon>
        <taxon>Xenorhabdus</taxon>
    </lineage>
</organism>
<evidence type="ECO:0000313" key="11">
    <source>
        <dbReference type="Proteomes" id="UP000186277"/>
    </source>
</evidence>
<feature type="transmembrane region" description="Helical" evidence="7">
    <location>
        <begin position="251"/>
        <end position="270"/>
    </location>
</feature>
<comment type="similarity">
    <text evidence="7">Belongs to the peptidase S54 family.</text>
</comment>
<dbReference type="AlphaFoldDB" id="A0A1Q5TWA2"/>
<evidence type="ECO:0000256" key="2">
    <source>
        <dbReference type="ARBA" id="ARBA00022475"/>
    </source>
</evidence>
<evidence type="ECO:0000313" key="10">
    <source>
        <dbReference type="EMBL" id="OKP04496.1"/>
    </source>
</evidence>
<keyword evidence="2 7" id="KW-1003">Cell membrane</keyword>
<dbReference type="EMBL" id="MKGR01000021">
    <property type="protein sequence ID" value="OKP04496.1"/>
    <property type="molecule type" value="Genomic_DNA"/>
</dbReference>
<dbReference type="GO" id="GO:0006508">
    <property type="term" value="P:proteolysis"/>
    <property type="evidence" value="ECO:0007669"/>
    <property type="project" value="UniProtKB-UniRule"/>
</dbReference>
<reference evidence="10 11" key="1">
    <citation type="submission" date="2016-09" db="EMBL/GenBank/DDBJ databases">
        <title>Xenorhabdus thuongxuanensis sp. nov. and Xenorhabdus eapokensis sp. nov., isolated from Steinernema species.</title>
        <authorList>
            <person name="Kaempfer P."/>
            <person name="Tobias N.J."/>
            <person name="Phan Ke L."/>
            <person name="Bode H.B."/>
            <person name="Glaeser S.P."/>
        </authorList>
    </citation>
    <scope>NUCLEOTIDE SEQUENCE [LARGE SCALE GENOMIC DNA]</scope>
    <source>
        <strain evidence="10 11">30TX1</strain>
    </source>
</reference>
<dbReference type="RefSeq" id="WP_074020755.1">
    <property type="nucleotide sequence ID" value="NZ_CAWMWP010000045.1"/>
</dbReference>
<dbReference type="InterPro" id="IPR035952">
    <property type="entry name" value="Rhomboid-like_sf"/>
</dbReference>
<keyword evidence="4 7" id="KW-0812">Transmembrane</keyword>